<dbReference type="SUPFAM" id="SSF53474">
    <property type="entry name" value="alpha/beta-Hydrolases"/>
    <property type="match status" value="1"/>
</dbReference>
<dbReference type="InterPro" id="IPR029058">
    <property type="entry name" value="AB_hydrolase_fold"/>
</dbReference>
<dbReference type="PRINTS" id="PR00821">
    <property type="entry name" value="TAGLIPASE"/>
</dbReference>
<dbReference type="InterPro" id="IPR013818">
    <property type="entry name" value="Lipase"/>
</dbReference>
<gene>
    <name evidence="6" type="ORF">NQ315_005115</name>
</gene>
<dbReference type="PANTHER" id="PTHR11610:SF173">
    <property type="entry name" value="LIPASE DOMAIN-CONTAINING PROTEIN-RELATED"/>
    <property type="match status" value="1"/>
</dbReference>
<keyword evidence="3" id="KW-0964">Secreted</keyword>
<evidence type="ECO:0000256" key="1">
    <source>
        <dbReference type="ARBA" id="ARBA00004613"/>
    </source>
</evidence>
<feature type="domain" description="Lipase" evidence="5">
    <location>
        <begin position="21"/>
        <end position="253"/>
    </location>
</feature>
<reference evidence="6 7" key="1">
    <citation type="journal article" date="2023" name="Insect Mol. Biol.">
        <title>Genome sequencing provides insights into the evolution of gene families encoding plant cell wall-degrading enzymes in longhorned beetles.</title>
        <authorList>
            <person name="Shin N.R."/>
            <person name="Okamura Y."/>
            <person name="Kirsch R."/>
            <person name="Pauchet Y."/>
        </authorList>
    </citation>
    <scope>NUCLEOTIDE SEQUENCE [LARGE SCALE GENOMIC DNA]</scope>
    <source>
        <strain evidence="6">EAD_L_NR</strain>
    </source>
</reference>
<dbReference type="Proteomes" id="UP001159042">
    <property type="component" value="Unassembled WGS sequence"/>
</dbReference>
<evidence type="ECO:0000256" key="4">
    <source>
        <dbReference type="RuleBase" id="RU004262"/>
    </source>
</evidence>
<comment type="subcellular location">
    <subcellularLocation>
        <location evidence="1">Secreted</location>
    </subcellularLocation>
</comment>
<name>A0AAV8VTL7_9CUCU</name>
<proteinExistence type="inferred from homology"/>
<dbReference type="GO" id="GO:0016042">
    <property type="term" value="P:lipid catabolic process"/>
    <property type="evidence" value="ECO:0007669"/>
    <property type="project" value="TreeGrafter"/>
</dbReference>
<comment type="caution">
    <text evidence="6">The sequence shown here is derived from an EMBL/GenBank/DDBJ whole genome shotgun (WGS) entry which is preliminary data.</text>
</comment>
<evidence type="ECO:0000256" key="2">
    <source>
        <dbReference type="ARBA" id="ARBA00010701"/>
    </source>
</evidence>
<evidence type="ECO:0000256" key="3">
    <source>
        <dbReference type="ARBA" id="ARBA00022525"/>
    </source>
</evidence>
<evidence type="ECO:0000259" key="5">
    <source>
        <dbReference type="Pfam" id="PF00151"/>
    </source>
</evidence>
<dbReference type="GO" id="GO:0017171">
    <property type="term" value="F:serine hydrolase activity"/>
    <property type="evidence" value="ECO:0007669"/>
    <property type="project" value="TreeGrafter"/>
</dbReference>
<dbReference type="PANTHER" id="PTHR11610">
    <property type="entry name" value="LIPASE"/>
    <property type="match status" value="1"/>
</dbReference>
<dbReference type="GO" id="GO:0016298">
    <property type="term" value="F:lipase activity"/>
    <property type="evidence" value="ECO:0007669"/>
    <property type="project" value="InterPro"/>
</dbReference>
<dbReference type="InterPro" id="IPR000734">
    <property type="entry name" value="TAG_lipase"/>
</dbReference>
<sequence length="303" mass="34133">MNTPKEFIKALSPVDYSLATAKKTDITYKLLLNPDEEKGRILINGQVAKEHLIKTAPVVIFVHGWTNDDTSPWYKSLKDEYFKLGEYNIIYTNWWRAGNKSYDVSAANTKPVGRFIAQFLLEAEVPLKTIHIVGFSLGAHVASFAGKTIFERVNKKLGRITALDPAGPRFGNPKMGPDTRISKTDADFVDVIHTDIEFNGYTRPVGHVDFYPNEGKLQNGCPPKQPGNDKEALCSHERCTLYFVESLTRKAKAKEADFEEKSNEIYVTVKENPKEVVFGFHADKTTGGVYFLETNCEPPFLKF</sequence>
<evidence type="ECO:0000313" key="6">
    <source>
        <dbReference type="EMBL" id="KAJ8917668.1"/>
    </source>
</evidence>
<dbReference type="Pfam" id="PF00151">
    <property type="entry name" value="Lipase"/>
    <property type="match status" value="1"/>
</dbReference>
<dbReference type="GO" id="GO:0005615">
    <property type="term" value="C:extracellular space"/>
    <property type="evidence" value="ECO:0007669"/>
    <property type="project" value="TreeGrafter"/>
</dbReference>
<keyword evidence="7" id="KW-1185">Reference proteome</keyword>
<protein>
    <recommendedName>
        <fullName evidence="5">Lipase domain-containing protein</fullName>
    </recommendedName>
</protein>
<dbReference type="EMBL" id="JANEYG010000031">
    <property type="protein sequence ID" value="KAJ8917668.1"/>
    <property type="molecule type" value="Genomic_DNA"/>
</dbReference>
<dbReference type="Gene3D" id="3.40.50.1820">
    <property type="entry name" value="alpha/beta hydrolase"/>
    <property type="match status" value="1"/>
</dbReference>
<accession>A0AAV8VTL7</accession>
<dbReference type="AlphaFoldDB" id="A0AAV8VTL7"/>
<organism evidence="6 7">
    <name type="scientific">Exocentrus adspersus</name>
    <dbReference type="NCBI Taxonomy" id="1586481"/>
    <lineage>
        <taxon>Eukaryota</taxon>
        <taxon>Metazoa</taxon>
        <taxon>Ecdysozoa</taxon>
        <taxon>Arthropoda</taxon>
        <taxon>Hexapoda</taxon>
        <taxon>Insecta</taxon>
        <taxon>Pterygota</taxon>
        <taxon>Neoptera</taxon>
        <taxon>Endopterygota</taxon>
        <taxon>Coleoptera</taxon>
        <taxon>Polyphaga</taxon>
        <taxon>Cucujiformia</taxon>
        <taxon>Chrysomeloidea</taxon>
        <taxon>Cerambycidae</taxon>
        <taxon>Lamiinae</taxon>
        <taxon>Acanthocinini</taxon>
        <taxon>Exocentrus</taxon>
    </lineage>
</organism>
<evidence type="ECO:0000313" key="7">
    <source>
        <dbReference type="Proteomes" id="UP001159042"/>
    </source>
</evidence>
<comment type="similarity">
    <text evidence="2 4">Belongs to the AB hydrolase superfamily. Lipase family.</text>
</comment>